<evidence type="ECO:0000256" key="3">
    <source>
        <dbReference type="ARBA" id="ARBA00022452"/>
    </source>
</evidence>
<comment type="subcellular location">
    <subcellularLocation>
        <location evidence="1 8">Cell outer membrane</location>
        <topology evidence="1 8">Multi-pass membrane protein</topology>
    </subcellularLocation>
</comment>
<dbReference type="InterPro" id="IPR039426">
    <property type="entry name" value="TonB-dep_rcpt-like"/>
</dbReference>
<dbReference type="InterPro" id="IPR000531">
    <property type="entry name" value="Beta-barrel_TonB"/>
</dbReference>
<dbReference type="OrthoDB" id="9768177at2"/>
<evidence type="ECO:0000313" key="13">
    <source>
        <dbReference type="Proteomes" id="UP000290204"/>
    </source>
</evidence>
<keyword evidence="5 9" id="KW-0798">TonB box</keyword>
<proteinExistence type="inferred from homology"/>
<keyword evidence="4 8" id="KW-0812">Transmembrane</keyword>
<dbReference type="FunFam" id="2.170.130.10:FF:000008">
    <property type="entry name" value="SusC/RagA family TonB-linked outer membrane protein"/>
    <property type="match status" value="1"/>
</dbReference>
<dbReference type="RefSeq" id="WP_129129060.1">
    <property type="nucleotide sequence ID" value="NZ_SDHW01000001.1"/>
</dbReference>
<evidence type="ECO:0000256" key="7">
    <source>
        <dbReference type="ARBA" id="ARBA00023237"/>
    </source>
</evidence>
<dbReference type="PROSITE" id="PS52016">
    <property type="entry name" value="TONB_DEPENDENT_REC_3"/>
    <property type="match status" value="1"/>
</dbReference>
<keyword evidence="3 8" id="KW-1134">Transmembrane beta strand</keyword>
<evidence type="ECO:0000259" key="10">
    <source>
        <dbReference type="Pfam" id="PF00593"/>
    </source>
</evidence>
<evidence type="ECO:0000256" key="8">
    <source>
        <dbReference type="PROSITE-ProRule" id="PRU01360"/>
    </source>
</evidence>
<dbReference type="InterPro" id="IPR036942">
    <property type="entry name" value="Beta-barrel_TonB_sf"/>
</dbReference>
<organism evidence="12 13">
    <name type="scientific">Lacibacter luteus</name>
    <dbReference type="NCBI Taxonomy" id="2508719"/>
    <lineage>
        <taxon>Bacteria</taxon>
        <taxon>Pseudomonadati</taxon>
        <taxon>Bacteroidota</taxon>
        <taxon>Chitinophagia</taxon>
        <taxon>Chitinophagales</taxon>
        <taxon>Chitinophagaceae</taxon>
        <taxon>Lacibacter</taxon>
    </lineage>
</organism>
<keyword evidence="2 8" id="KW-0813">Transport</keyword>
<dbReference type="Gene3D" id="2.60.40.1120">
    <property type="entry name" value="Carboxypeptidase-like, regulatory domain"/>
    <property type="match status" value="1"/>
</dbReference>
<dbReference type="SUPFAM" id="SSF49464">
    <property type="entry name" value="Carboxypeptidase regulatory domain-like"/>
    <property type="match status" value="1"/>
</dbReference>
<keyword evidence="6 8" id="KW-0472">Membrane</keyword>
<keyword evidence="13" id="KW-1185">Reference proteome</keyword>
<dbReference type="Pfam" id="PF07715">
    <property type="entry name" value="Plug"/>
    <property type="match status" value="1"/>
</dbReference>
<protein>
    <submittedName>
        <fullName evidence="12">TonB-dependent receptor</fullName>
    </submittedName>
</protein>
<feature type="domain" description="TonB-dependent receptor-like beta-barrel" evidence="10">
    <location>
        <begin position="405"/>
        <end position="767"/>
    </location>
</feature>
<reference evidence="12 13" key="1">
    <citation type="submission" date="2019-01" db="EMBL/GenBank/DDBJ databases">
        <title>Lacibacter sp. strain TTM-7.</title>
        <authorList>
            <person name="Chen W.-M."/>
        </authorList>
    </citation>
    <scope>NUCLEOTIDE SEQUENCE [LARGE SCALE GENOMIC DNA]</scope>
    <source>
        <strain evidence="12 13">TTM-7</strain>
    </source>
</reference>
<dbReference type="InterPro" id="IPR023996">
    <property type="entry name" value="TonB-dep_OMP_SusC/RagA"/>
</dbReference>
<evidence type="ECO:0000256" key="2">
    <source>
        <dbReference type="ARBA" id="ARBA00022448"/>
    </source>
</evidence>
<dbReference type="EMBL" id="SDHW01000001">
    <property type="protein sequence ID" value="RXK61688.1"/>
    <property type="molecule type" value="Genomic_DNA"/>
</dbReference>
<evidence type="ECO:0000256" key="9">
    <source>
        <dbReference type="RuleBase" id="RU003357"/>
    </source>
</evidence>
<comment type="similarity">
    <text evidence="8 9">Belongs to the TonB-dependent receptor family.</text>
</comment>
<comment type="caution">
    <text evidence="12">The sequence shown here is derived from an EMBL/GenBank/DDBJ whole genome shotgun (WGS) entry which is preliminary data.</text>
</comment>
<keyword evidence="12" id="KW-0675">Receptor</keyword>
<dbReference type="Proteomes" id="UP000290204">
    <property type="component" value="Unassembled WGS sequence"/>
</dbReference>
<accession>A0A4Q1CKZ6</accession>
<dbReference type="NCBIfam" id="TIGR04056">
    <property type="entry name" value="OMP_RagA_SusC"/>
    <property type="match status" value="1"/>
</dbReference>
<evidence type="ECO:0000256" key="1">
    <source>
        <dbReference type="ARBA" id="ARBA00004571"/>
    </source>
</evidence>
<dbReference type="SUPFAM" id="SSF56935">
    <property type="entry name" value="Porins"/>
    <property type="match status" value="1"/>
</dbReference>
<dbReference type="InterPro" id="IPR008969">
    <property type="entry name" value="CarboxyPept-like_regulatory"/>
</dbReference>
<sequence>MRKSAIFTSWRSNLIISRLLFLIFLLQLVVLSVSAQTKKVTGTVKDGKGNPLQGVSVALKSDEKSGTTTNQSGQFSLDVPAGNAVLVFSLVGFTTKEEIVGARTTVNLTMAESISNLDEVVVIGYGTQKKRDVTGAISSINAKSIEERQPVSVFDAIQGAAPGVRVMSSSGAPGEEADITIRGLSTLSDAGVRPLYIVDGVPMNNINAINPKDIQSMEILKDAASAAIYGSRSANGVIIITTKRGESGKPQINIDLLRSYNKLSNRISQSNRLERQMFDRRSNLGLDPKPVDSTAFTRNTDNDYQALITQLAVRNQVDVSIKGGNQNLNYFNSIQLLDETGIVISSYNKRFTLRTNVEYRPSKRVSMFSRLNFSYQDKNNINEGNVIQQSLQRPPGMALYFPNGEYIYFNGGRRNPLAEAYLRKNVSTIYKGVLFQGFDFKIFDPLTFHVDASADLEIRRNYQFASKFLSSSNPPISTGSDATQIPLRLQGNAFLSYKQNIKRDHNITGLLGMNLEKNKLEQTNISGSFFVTEAVSTLNAAGQYDLTDLYSLQSGSALVGFYARAGYDYKGKYLVNATVRRDGSSVFGPENRWGNFPSVSVGWRFSDEKFMGKLSNIITDGKLRASWGMTGNQQIGDYDAVQQFVFGSYFYNAVSGVRTNTRLGNAALKWEETTQSNIGLDLTFLGGRISFIGDYYEKLTTDLLYDSPLPNEIGFSGGVRTNAGSIQNKGIELMLSGYPIRNKDFSWQTSVNWSTVRNKIVSLPVDYIDDIWSVEQGKEAGNFYGYKFLGIYEYDQSNAYTADYTQRLIPQFQRDAQGNVIIQKNMQPILLGYLLPNGTPYSGVVKQMTTAGVVSKGGDVIWENLPDSKGDYNGDIGNEDRQFLGHGQPRWSIGWNNSLSYKGIYLSVNMYGNFGGMVYNDNRRNLASFSNSNTTPDSYFVREMWKYPGQLTATYRGGDRSTDNMRRGGSQYLENGSFLRLQSVRIGYQLPTKISAKAKMRSLSAYVYGTNLLTWTEYTGFDPEVGQRSVIKPGNDPGRFPRRREFGMGINISF</sequence>
<feature type="domain" description="TonB-dependent receptor plug" evidence="11">
    <location>
        <begin position="129"/>
        <end position="237"/>
    </location>
</feature>
<dbReference type="Gene3D" id="2.170.130.10">
    <property type="entry name" value="TonB-dependent receptor, plug domain"/>
    <property type="match status" value="1"/>
</dbReference>
<dbReference type="Gene3D" id="2.40.170.20">
    <property type="entry name" value="TonB-dependent receptor, beta-barrel domain"/>
    <property type="match status" value="1"/>
</dbReference>
<keyword evidence="7 8" id="KW-0998">Cell outer membrane</keyword>
<dbReference type="InterPro" id="IPR023997">
    <property type="entry name" value="TonB-dep_OMP_SusC/RagA_CS"/>
</dbReference>
<gene>
    <name evidence="12" type="ORF">ESA94_01340</name>
</gene>
<name>A0A4Q1CKZ6_9BACT</name>
<dbReference type="AlphaFoldDB" id="A0A4Q1CKZ6"/>
<evidence type="ECO:0000259" key="11">
    <source>
        <dbReference type="Pfam" id="PF07715"/>
    </source>
</evidence>
<evidence type="ECO:0000256" key="6">
    <source>
        <dbReference type="ARBA" id="ARBA00023136"/>
    </source>
</evidence>
<dbReference type="InterPro" id="IPR012910">
    <property type="entry name" value="Plug_dom"/>
</dbReference>
<dbReference type="Pfam" id="PF13715">
    <property type="entry name" value="CarbopepD_reg_2"/>
    <property type="match status" value="1"/>
</dbReference>
<dbReference type="InterPro" id="IPR037066">
    <property type="entry name" value="Plug_dom_sf"/>
</dbReference>
<evidence type="ECO:0000313" key="12">
    <source>
        <dbReference type="EMBL" id="RXK61688.1"/>
    </source>
</evidence>
<evidence type="ECO:0000256" key="5">
    <source>
        <dbReference type="ARBA" id="ARBA00023077"/>
    </source>
</evidence>
<dbReference type="NCBIfam" id="TIGR04057">
    <property type="entry name" value="SusC_RagA_signa"/>
    <property type="match status" value="1"/>
</dbReference>
<dbReference type="GO" id="GO:0009279">
    <property type="term" value="C:cell outer membrane"/>
    <property type="evidence" value="ECO:0007669"/>
    <property type="project" value="UniProtKB-SubCell"/>
</dbReference>
<evidence type="ECO:0000256" key="4">
    <source>
        <dbReference type="ARBA" id="ARBA00022692"/>
    </source>
</evidence>
<dbReference type="Pfam" id="PF00593">
    <property type="entry name" value="TonB_dep_Rec_b-barrel"/>
    <property type="match status" value="1"/>
</dbReference>